<evidence type="ECO:0000256" key="2">
    <source>
        <dbReference type="ARBA" id="ARBA00009626"/>
    </source>
</evidence>
<comment type="caution">
    <text evidence="11">The sequence shown here is derived from an EMBL/GenBank/DDBJ whole genome shotgun (WGS) entry which is preliminary data.</text>
</comment>
<reference evidence="11" key="1">
    <citation type="submission" date="2021-06" db="EMBL/GenBank/DDBJ databases">
        <authorList>
            <person name="Kallberg Y."/>
            <person name="Tangrot J."/>
            <person name="Rosling A."/>
        </authorList>
    </citation>
    <scope>NUCLEOTIDE SEQUENCE</scope>
    <source>
        <strain evidence="11">BR232B</strain>
    </source>
</reference>
<name>A0A9N9FH71_9GLOM</name>
<keyword evidence="6 8" id="KW-0539">Nucleus</keyword>
<proteinExistence type="inferred from homology"/>
<protein>
    <recommendedName>
        <fullName evidence="3 8">Mediator of RNA polymerase II transcription subunit 4</fullName>
    </recommendedName>
    <alternativeName>
        <fullName evidence="7 8">Mediator complex subunit 4</fullName>
    </alternativeName>
</protein>
<feature type="compositionally biased region" description="Low complexity" evidence="10">
    <location>
        <begin position="12"/>
        <end position="28"/>
    </location>
</feature>
<dbReference type="GO" id="GO:0006357">
    <property type="term" value="P:regulation of transcription by RNA polymerase II"/>
    <property type="evidence" value="ECO:0007669"/>
    <property type="project" value="InterPro"/>
</dbReference>
<dbReference type="GO" id="GO:0070847">
    <property type="term" value="C:core mediator complex"/>
    <property type="evidence" value="ECO:0007669"/>
    <property type="project" value="TreeGrafter"/>
</dbReference>
<evidence type="ECO:0000256" key="8">
    <source>
        <dbReference type="RuleBase" id="RU364141"/>
    </source>
</evidence>
<dbReference type="AlphaFoldDB" id="A0A9N9FH71"/>
<keyword evidence="4 8" id="KW-0805">Transcription regulation</keyword>
<feature type="coiled-coil region" evidence="9">
    <location>
        <begin position="106"/>
        <end position="151"/>
    </location>
</feature>
<evidence type="ECO:0000256" key="10">
    <source>
        <dbReference type="SAM" id="MobiDB-lite"/>
    </source>
</evidence>
<feature type="region of interest" description="Disordered" evidence="10">
    <location>
        <begin position="210"/>
        <end position="273"/>
    </location>
</feature>
<dbReference type="EMBL" id="CAJVPI010000420">
    <property type="protein sequence ID" value="CAG8532847.1"/>
    <property type="molecule type" value="Genomic_DNA"/>
</dbReference>
<keyword evidence="12" id="KW-1185">Reference proteome</keyword>
<evidence type="ECO:0000256" key="5">
    <source>
        <dbReference type="ARBA" id="ARBA00023163"/>
    </source>
</evidence>
<comment type="subcellular location">
    <subcellularLocation>
        <location evidence="1 8">Nucleus</location>
    </subcellularLocation>
</comment>
<keyword evidence="8" id="KW-0010">Activator</keyword>
<evidence type="ECO:0000256" key="4">
    <source>
        <dbReference type="ARBA" id="ARBA00023015"/>
    </source>
</evidence>
<feature type="region of interest" description="Disordered" evidence="10">
    <location>
        <begin position="1"/>
        <end position="30"/>
    </location>
</feature>
<accession>A0A9N9FH71</accession>
<evidence type="ECO:0000256" key="3">
    <source>
        <dbReference type="ARBA" id="ARBA00020629"/>
    </source>
</evidence>
<dbReference type="OrthoDB" id="1929813at2759"/>
<dbReference type="Proteomes" id="UP000789739">
    <property type="component" value="Unassembled WGS sequence"/>
</dbReference>
<dbReference type="Pfam" id="PF10018">
    <property type="entry name" value="Med4"/>
    <property type="match status" value="1"/>
</dbReference>
<comment type="similarity">
    <text evidence="2 8">Belongs to the Mediator complex subunit 4 family.</text>
</comment>
<evidence type="ECO:0000313" key="12">
    <source>
        <dbReference type="Proteomes" id="UP000789739"/>
    </source>
</evidence>
<keyword evidence="9" id="KW-0175">Coiled coil</keyword>
<evidence type="ECO:0000256" key="9">
    <source>
        <dbReference type="SAM" id="Coils"/>
    </source>
</evidence>
<evidence type="ECO:0000256" key="7">
    <source>
        <dbReference type="ARBA" id="ARBA00031257"/>
    </source>
</evidence>
<feature type="compositionally biased region" description="Polar residues" evidence="10">
    <location>
        <begin position="247"/>
        <end position="258"/>
    </location>
</feature>
<dbReference type="GO" id="GO:0016592">
    <property type="term" value="C:mediator complex"/>
    <property type="evidence" value="ECO:0007669"/>
    <property type="project" value="InterPro"/>
</dbReference>
<organism evidence="11 12">
    <name type="scientific">Paraglomus brasilianum</name>
    <dbReference type="NCBI Taxonomy" id="144538"/>
    <lineage>
        <taxon>Eukaryota</taxon>
        <taxon>Fungi</taxon>
        <taxon>Fungi incertae sedis</taxon>
        <taxon>Mucoromycota</taxon>
        <taxon>Glomeromycotina</taxon>
        <taxon>Glomeromycetes</taxon>
        <taxon>Paraglomerales</taxon>
        <taxon>Paraglomeraceae</taxon>
        <taxon>Paraglomus</taxon>
    </lineage>
</organism>
<dbReference type="PANTHER" id="PTHR13208:SF2">
    <property type="entry name" value="MEDIATOR OF RNA POLYMERASE II TRANSCRIPTION SUBUNIT 4"/>
    <property type="match status" value="1"/>
</dbReference>
<evidence type="ECO:0000313" key="11">
    <source>
        <dbReference type="EMBL" id="CAG8532847.1"/>
    </source>
</evidence>
<gene>
    <name evidence="8" type="primary">MED4</name>
    <name evidence="11" type="ORF">PBRASI_LOCUS4197</name>
</gene>
<keyword evidence="5 8" id="KW-0804">Transcription</keyword>
<comment type="subunit">
    <text evidence="8">Component of the Mediator complex.</text>
</comment>
<evidence type="ECO:0000256" key="1">
    <source>
        <dbReference type="ARBA" id="ARBA00004123"/>
    </source>
</evidence>
<feature type="compositionally biased region" description="Basic and acidic residues" evidence="10">
    <location>
        <begin position="233"/>
        <end position="246"/>
    </location>
</feature>
<dbReference type="InterPro" id="IPR019258">
    <property type="entry name" value="Mediator_Med4"/>
</dbReference>
<dbReference type="PANTHER" id="PTHR13208">
    <property type="entry name" value="MEDIATOR OF RNA POLYMERASE II TRANSCRIPTION SUBUNIT 4"/>
    <property type="match status" value="1"/>
</dbReference>
<feature type="compositionally biased region" description="Acidic residues" evidence="10">
    <location>
        <begin position="223"/>
        <end position="232"/>
    </location>
</feature>
<evidence type="ECO:0000256" key="6">
    <source>
        <dbReference type="ARBA" id="ARBA00023242"/>
    </source>
</evidence>
<comment type="function">
    <text evidence="8">Component of the Mediator complex, a coactivator involved in the regulated transcription of nearly all RNA polymerase II-dependent genes. Mediator functions as a bridge to convey information from gene-specific regulatory proteins to the basal RNA polymerase II transcription machinery. Mediator is recruited to promoters by direct interactions with regulatory proteins and serves as a scaffold for the assembly of a functional preinitiation complex with RNA polymerase II and the general transcription factors.</text>
</comment>
<sequence>MSNTPGTPGYAGTSSFPATPGSPGASAAQITSSQSLANTLKTNFTNILNDYESLTSQLFASIVETAEGRKAERAPVSLMKEIVDLDKKLQDGVSQIEEHQYYHRKILQVQQEIDEQNAAIMELVEQLHQGREQLETLLDDARVTMKAMKLASDSPMNIADLLAYANKVGTFTSAPANVGVNIPREPPYPTEQRMRRSLLFRQYSSEIGATIGGSKANSNKEASEEESEEIDAGADHQAKISAHADTDNSIEQGDNTENMFDFSLNPELEQGHG</sequence>
<dbReference type="GO" id="GO:0003712">
    <property type="term" value="F:transcription coregulator activity"/>
    <property type="evidence" value="ECO:0007669"/>
    <property type="project" value="InterPro"/>
</dbReference>